<dbReference type="EMBL" id="CDGJ01000132">
    <property type="protein sequence ID" value="CEJ09439.1"/>
    <property type="molecule type" value="Genomic_DNA"/>
</dbReference>
<gene>
    <name evidence="2" type="ORF">DEACI_1311</name>
    <name evidence="3" type="ORF">DEACI_3923</name>
</gene>
<dbReference type="Proteomes" id="UP001071230">
    <property type="component" value="Unassembled WGS sequence"/>
</dbReference>
<protein>
    <submittedName>
        <fullName evidence="2">Uncharacterized protein</fullName>
    </submittedName>
</protein>
<feature type="region of interest" description="Disordered" evidence="1">
    <location>
        <begin position="1"/>
        <end position="25"/>
    </location>
</feature>
<dbReference type="Proteomes" id="UP000836597">
    <property type="component" value="Chromosome"/>
</dbReference>
<reference evidence="2" key="2">
    <citation type="submission" date="2020-01" db="EMBL/GenBank/DDBJ databases">
        <authorList>
            <person name="Hornung B."/>
        </authorList>
    </citation>
    <scope>NUCLEOTIDE SEQUENCE</scope>
    <source>
        <strain evidence="2">PacBioINE</strain>
    </source>
</reference>
<evidence type="ECO:0000313" key="2">
    <source>
        <dbReference type="EMBL" id="CAA7600658.1"/>
    </source>
</evidence>
<name>A0A8S0W2F0_9FIRM</name>
<accession>A0A8S0W2F0</accession>
<evidence type="ECO:0000313" key="3">
    <source>
        <dbReference type="EMBL" id="CEJ09439.1"/>
    </source>
</evidence>
<sequence length="70" mass="7703">MPKGYARWPKQAGNLPMDERNNANSTLPGRIAVRVFVVPVGAKRAAADGFADGFPLMTRIGRPDGCRFWE</sequence>
<dbReference type="AlphaFoldDB" id="A0A8S0W2F0"/>
<dbReference type="KEGG" id="aacx:DEACI_1311"/>
<evidence type="ECO:0000313" key="4">
    <source>
        <dbReference type="Proteomes" id="UP001071230"/>
    </source>
</evidence>
<proteinExistence type="predicted"/>
<evidence type="ECO:0000256" key="1">
    <source>
        <dbReference type="SAM" id="MobiDB-lite"/>
    </source>
</evidence>
<reference evidence="3" key="1">
    <citation type="submission" date="2014-11" db="EMBL/GenBank/DDBJ databases">
        <authorList>
            <person name="Hornung B.V."/>
        </authorList>
    </citation>
    <scope>NUCLEOTIDE SEQUENCE</scope>
    <source>
        <strain evidence="3">INE</strain>
    </source>
</reference>
<keyword evidence="4" id="KW-1185">Reference proteome</keyword>
<dbReference type="EMBL" id="LR746496">
    <property type="protein sequence ID" value="CAA7600658.1"/>
    <property type="molecule type" value="Genomic_DNA"/>
</dbReference>
<organism evidence="2">
    <name type="scientific">Acididesulfobacillus acetoxydans</name>
    <dbReference type="NCBI Taxonomy" id="1561005"/>
    <lineage>
        <taxon>Bacteria</taxon>
        <taxon>Bacillati</taxon>
        <taxon>Bacillota</taxon>
        <taxon>Clostridia</taxon>
        <taxon>Eubacteriales</taxon>
        <taxon>Peptococcaceae</taxon>
        <taxon>Acididesulfobacillus</taxon>
    </lineage>
</organism>